<dbReference type="AlphaFoldDB" id="A0A1X7RZL7"/>
<sequence length="292" mass="32365">MSNQRSDTEAAMPPIQEFLLVLHATVSDQEAEATFARTKAIFDAENICVLWLEETGGTTSSWAVRGGIGSPQGAREHIRADPAVRLFFPRPARDRAAGGSVEPTTQPLRTRDFFLLVLSDNATDHANITTTERTKAMLEKERISVLEIKQGDSLNSFTVEVVGPLSDSVKTAIKTSPEVARFDLAASVSLPPLLPLRQMIQQPSLSFRYRMVLKQVTHKKWLRTSFQTEEALDQAAYILRGEGVTVLRVGCVSSMSGRRNVWEIETVVPIDERTLERIRGIDDVETLGIFVG</sequence>
<dbReference type="Proteomes" id="UP000215127">
    <property type="component" value="Chromosome 7"/>
</dbReference>
<proteinExistence type="predicted"/>
<organism evidence="1 2">
    <name type="scientific">Zymoseptoria tritici (strain ST99CH_3D7)</name>
    <dbReference type="NCBI Taxonomy" id="1276538"/>
    <lineage>
        <taxon>Eukaryota</taxon>
        <taxon>Fungi</taxon>
        <taxon>Dikarya</taxon>
        <taxon>Ascomycota</taxon>
        <taxon>Pezizomycotina</taxon>
        <taxon>Dothideomycetes</taxon>
        <taxon>Dothideomycetidae</taxon>
        <taxon>Mycosphaerellales</taxon>
        <taxon>Mycosphaerellaceae</taxon>
        <taxon>Zymoseptoria</taxon>
    </lineage>
</organism>
<accession>A0A1X7RZL7</accession>
<protein>
    <submittedName>
        <fullName evidence="1">Uncharacterized protein</fullName>
    </submittedName>
</protein>
<name>A0A1X7RZL7_ZYMT9</name>
<gene>
    <name evidence="1" type="ORF">ZT3D7_G8029</name>
</gene>
<dbReference type="EMBL" id="LT853698">
    <property type="protein sequence ID" value="SMQ52876.1"/>
    <property type="molecule type" value="Genomic_DNA"/>
</dbReference>
<reference evidence="1 2" key="1">
    <citation type="submission" date="2016-06" db="EMBL/GenBank/DDBJ databases">
        <authorList>
            <person name="Kjaerup R.B."/>
            <person name="Dalgaard T.S."/>
            <person name="Juul-Madsen H.R."/>
        </authorList>
    </citation>
    <scope>NUCLEOTIDE SEQUENCE [LARGE SCALE GENOMIC DNA]</scope>
</reference>
<keyword evidence="2" id="KW-1185">Reference proteome</keyword>
<evidence type="ECO:0000313" key="2">
    <source>
        <dbReference type="Proteomes" id="UP000215127"/>
    </source>
</evidence>
<evidence type="ECO:0000313" key="1">
    <source>
        <dbReference type="EMBL" id="SMQ52876.1"/>
    </source>
</evidence>